<dbReference type="InterPro" id="IPR051043">
    <property type="entry name" value="Sulfatase_Mod_Factor_Kinase"/>
</dbReference>
<keyword evidence="2" id="KW-0812">Transmembrane</keyword>
<evidence type="ECO:0000256" key="1">
    <source>
        <dbReference type="SAM" id="MobiDB-lite"/>
    </source>
</evidence>
<evidence type="ECO:0000313" key="4">
    <source>
        <dbReference type="EMBL" id="MDX6188530.1"/>
    </source>
</evidence>
<sequence length="378" mass="41858">MKTKTYWIFAILTISIITLAFGYTTFKSPKEKLAAVDCAETPNTTAESDFKPTIANKTPAPSKAPKGMVWIPGGEFSMGSNVEDESLCSIKGVTKDAAPIHRVYVDGYFMDKTEVTNEEYAKFVKATGYVTVAEQKPTKEEFPTAAEEDLITGSVIFTPTPAAVNLNNFLQWWSYVGGADWKHPEGPQSNIKGKEKYPVVHITYEDAAAYAKWAGKRLPTEAEWEFAARGGKTGNLYAWGNTLKPNGKFQANIYQGHFPIKDGDTGEDGFKGIAPTAQFEPNTYGLYDIGGNVWEWVNDWYSVDYYQTLAGDGKITKNPQGPKAYNDPSDPTEKKRIHRGGSFLCTDQYCTRYMVGTRGKGEIRSAANHLGFRCVKSI</sequence>
<dbReference type="Proteomes" id="UP001273350">
    <property type="component" value="Unassembled WGS sequence"/>
</dbReference>
<dbReference type="RefSeq" id="WP_230004998.1">
    <property type="nucleotide sequence ID" value="NZ_CP087134.1"/>
</dbReference>
<accession>A0ABU4RAK6</accession>
<evidence type="ECO:0000259" key="3">
    <source>
        <dbReference type="Pfam" id="PF03781"/>
    </source>
</evidence>
<evidence type="ECO:0000256" key="2">
    <source>
        <dbReference type="SAM" id="Phobius"/>
    </source>
</evidence>
<dbReference type="PANTHER" id="PTHR23150:SF19">
    <property type="entry name" value="FORMYLGLYCINE-GENERATING ENZYME"/>
    <property type="match status" value="1"/>
</dbReference>
<keyword evidence="2" id="KW-0472">Membrane</keyword>
<dbReference type="Pfam" id="PF03781">
    <property type="entry name" value="FGE-sulfatase"/>
    <property type="match status" value="1"/>
</dbReference>
<dbReference type="InterPro" id="IPR005532">
    <property type="entry name" value="SUMF_dom"/>
</dbReference>
<dbReference type="SUPFAM" id="SSF56436">
    <property type="entry name" value="C-type lectin-like"/>
    <property type="match status" value="1"/>
</dbReference>
<keyword evidence="2" id="KW-1133">Transmembrane helix</keyword>
<evidence type="ECO:0000313" key="5">
    <source>
        <dbReference type="Proteomes" id="UP001273350"/>
    </source>
</evidence>
<proteinExistence type="predicted"/>
<dbReference type="EMBL" id="JAWXVI010000002">
    <property type="protein sequence ID" value="MDX6188530.1"/>
    <property type="molecule type" value="Genomic_DNA"/>
</dbReference>
<comment type="caution">
    <text evidence="4">The sequence shown here is derived from an EMBL/GenBank/DDBJ whole genome shotgun (WGS) entry which is preliminary data.</text>
</comment>
<dbReference type="InterPro" id="IPR016187">
    <property type="entry name" value="CTDL_fold"/>
</dbReference>
<dbReference type="InterPro" id="IPR042095">
    <property type="entry name" value="SUMF_sf"/>
</dbReference>
<dbReference type="PANTHER" id="PTHR23150">
    <property type="entry name" value="SULFATASE MODIFYING FACTOR 1, 2"/>
    <property type="match status" value="1"/>
</dbReference>
<keyword evidence="5" id="KW-1185">Reference proteome</keyword>
<protein>
    <submittedName>
        <fullName evidence="4">Formylglycine-generating enzyme family protein</fullName>
    </submittedName>
</protein>
<organism evidence="4 5">
    <name type="scientific">Flavobacterium cupriresistens</name>
    <dbReference type="NCBI Taxonomy" id="2893885"/>
    <lineage>
        <taxon>Bacteria</taxon>
        <taxon>Pseudomonadati</taxon>
        <taxon>Bacteroidota</taxon>
        <taxon>Flavobacteriia</taxon>
        <taxon>Flavobacteriales</taxon>
        <taxon>Flavobacteriaceae</taxon>
        <taxon>Flavobacterium</taxon>
    </lineage>
</organism>
<feature type="transmembrane region" description="Helical" evidence="2">
    <location>
        <begin position="6"/>
        <end position="26"/>
    </location>
</feature>
<name>A0ABU4RAK6_9FLAO</name>
<feature type="region of interest" description="Disordered" evidence="1">
    <location>
        <begin position="316"/>
        <end position="337"/>
    </location>
</feature>
<feature type="domain" description="Sulfatase-modifying factor enzyme-like" evidence="3">
    <location>
        <begin position="66"/>
        <end position="376"/>
    </location>
</feature>
<gene>
    <name evidence="4" type="ORF">SGQ83_04140</name>
</gene>
<reference evidence="4 5" key="1">
    <citation type="submission" date="2023-11" db="EMBL/GenBank/DDBJ databases">
        <title>Unpublished Manusciprt.</title>
        <authorList>
            <person name="Saticioglu I.B."/>
            <person name="Ay H."/>
            <person name="Ajmi N."/>
            <person name="Altun S."/>
            <person name="Duman M."/>
        </authorList>
    </citation>
    <scope>NUCLEOTIDE SEQUENCE [LARGE SCALE GENOMIC DNA]</scope>
    <source>
        <strain evidence="4 5">Fl-318</strain>
    </source>
</reference>
<dbReference type="Gene3D" id="3.90.1580.10">
    <property type="entry name" value="paralog of FGE (formylglycine-generating enzyme)"/>
    <property type="match status" value="1"/>
</dbReference>